<dbReference type="PANTHER" id="PTHR30055">
    <property type="entry name" value="HTH-TYPE TRANSCRIPTIONAL REGULATOR RUTR"/>
    <property type="match status" value="1"/>
</dbReference>
<dbReference type="OrthoDB" id="9796019at2"/>
<dbReference type="SUPFAM" id="SSF48498">
    <property type="entry name" value="Tetracyclin repressor-like, C-terminal domain"/>
    <property type="match status" value="1"/>
</dbReference>
<keyword evidence="3" id="KW-0804">Transcription</keyword>
<dbReference type="STRING" id="38300.SPRI_0361"/>
<dbReference type="Gene3D" id="1.10.10.60">
    <property type="entry name" value="Homeodomain-like"/>
    <property type="match status" value="1"/>
</dbReference>
<evidence type="ECO:0000313" key="5">
    <source>
        <dbReference type="Proteomes" id="UP000060513"/>
    </source>
</evidence>
<dbReference type="PATRIC" id="fig|38300.4.peg.379"/>
<dbReference type="Proteomes" id="UP000060513">
    <property type="component" value="Chromosome"/>
</dbReference>
<evidence type="ECO:0000256" key="3">
    <source>
        <dbReference type="ARBA" id="ARBA00023163"/>
    </source>
</evidence>
<evidence type="ECO:0000313" key="4">
    <source>
        <dbReference type="EMBL" id="ALC18667.1"/>
    </source>
</evidence>
<dbReference type="RefSeq" id="WP_005307434.1">
    <property type="nucleotide sequence ID" value="NZ_CP011340.1"/>
</dbReference>
<dbReference type="InterPro" id="IPR011075">
    <property type="entry name" value="TetR_C"/>
</dbReference>
<keyword evidence="2" id="KW-0238">DNA-binding</keyword>
<dbReference type="GO" id="GO:0003700">
    <property type="term" value="F:DNA-binding transcription factor activity"/>
    <property type="evidence" value="ECO:0007669"/>
    <property type="project" value="TreeGrafter"/>
</dbReference>
<dbReference type="Pfam" id="PF16859">
    <property type="entry name" value="TetR_C_11"/>
    <property type="match status" value="1"/>
</dbReference>
<dbReference type="PANTHER" id="PTHR30055:SF148">
    <property type="entry name" value="TETR-FAMILY TRANSCRIPTIONAL REGULATOR"/>
    <property type="match status" value="1"/>
</dbReference>
<evidence type="ECO:0000256" key="2">
    <source>
        <dbReference type="ARBA" id="ARBA00023125"/>
    </source>
</evidence>
<keyword evidence="1" id="KW-0805">Transcription regulation</keyword>
<dbReference type="SUPFAM" id="SSF46689">
    <property type="entry name" value="Homeodomain-like"/>
    <property type="match status" value="1"/>
</dbReference>
<proteinExistence type="predicted"/>
<dbReference type="InterPro" id="IPR036271">
    <property type="entry name" value="Tet_transcr_reg_TetR-rel_C_sf"/>
</dbReference>
<protein>
    <submittedName>
        <fullName evidence="4">TetR family transcriptional regulator</fullName>
    </submittedName>
</protein>
<evidence type="ECO:0000256" key="1">
    <source>
        <dbReference type="ARBA" id="ARBA00023015"/>
    </source>
</evidence>
<dbReference type="Pfam" id="PF00440">
    <property type="entry name" value="TetR_N"/>
    <property type="match status" value="1"/>
</dbReference>
<dbReference type="EMBL" id="CP011340">
    <property type="protein sequence ID" value="ALC18667.1"/>
    <property type="molecule type" value="Genomic_DNA"/>
</dbReference>
<dbReference type="KEGG" id="spri:SPRI_0361"/>
<organism evidence="4">
    <name type="scientific">Streptomyces pristinaespiralis</name>
    <dbReference type="NCBI Taxonomy" id="38300"/>
    <lineage>
        <taxon>Bacteria</taxon>
        <taxon>Bacillati</taxon>
        <taxon>Actinomycetota</taxon>
        <taxon>Actinomycetes</taxon>
        <taxon>Kitasatosporales</taxon>
        <taxon>Streptomycetaceae</taxon>
        <taxon>Streptomyces</taxon>
    </lineage>
</organism>
<dbReference type="GO" id="GO:0000976">
    <property type="term" value="F:transcription cis-regulatory region binding"/>
    <property type="evidence" value="ECO:0007669"/>
    <property type="project" value="TreeGrafter"/>
</dbReference>
<dbReference type="GeneID" id="97238550"/>
<accession>A0A0M4DDA9</accession>
<name>A0A0M4DDA9_STRPR</name>
<dbReference type="OMA" id="PPDTGCT"/>
<dbReference type="InterPro" id="IPR009057">
    <property type="entry name" value="Homeodomain-like_sf"/>
</dbReference>
<dbReference type="InterPro" id="IPR001647">
    <property type="entry name" value="HTH_TetR"/>
</dbReference>
<sequence length="211" mass="22546">MTPPAAGRPRDPAIDAAVVAATLDVLREHGYSRFALETVAARAGTTKASIRRRWPTRQSLVTDALASVLVTPPVPDNGCTRCDLTQSVGLLAEALLDRLPAGVLAPLVADCAHDPALHRRLIDVLVRPSRHAAMVAVRRAVDRGDLRAGVDPDLLVDLLASVVYQRALFGDTVAGEAAARPLVDLLLQGAAVDFDHLVRVSEMPAHARHRH</sequence>
<dbReference type="Gene3D" id="1.10.357.10">
    <property type="entry name" value="Tetracycline Repressor, domain 2"/>
    <property type="match status" value="1"/>
</dbReference>
<dbReference type="PROSITE" id="PS50977">
    <property type="entry name" value="HTH_TETR_2"/>
    <property type="match status" value="1"/>
</dbReference>
<dbReference type="InterPro" id="IPR050109">
    <property type="entry name" value="HTH-type_TetR-like_transc_reg"/>
</dbReference>
<gene>
    <name evidence="4" type="ORF">SPRI_0361</name>
</gene>
<reference evidence="4 5" key="1">
    <citation type="submission" date="2015-08" db="EMBL/GenBank/DDBJ databases">
        <title>Genome sequence of the pristinamycin over-producing bacterium Streptomyces pristinaespiralis HCCB10218.</title>
        <authorList>
            <person name="Tian J."/>
            <person name="Yang J."/>
            <person name="Li L."/>
            <person name="Ruan L."/>
            <person name="Wei W."/>
            <person name="Zheng G."/>
            <person name="Wei Z."/>
            <person name="Yang S."/>
            <person name="Ge M."/>
            <person name="Jiang W."/>
            <person name="Lu Y."/>
        </authorList>
    </citation>
    <scope>NUCLEOTIDE SEQUENCE [LARGE SCALE GENOMIC DNA]</scope>
    <source>
        <strain evidence="4 5">HCCB 10218</strain>
    </source>
</reference>
<dbReference type="AlphaFoldDB" id="A0A0M4DDA9"/>